<comment type="caution">
    <text evidence="8">The sequence shown here is derived from an EMBL/GenBank/DDBJ whole genome shotgun (WGS) entry which is preliminary data.</text>
</comment>
<keyword evidence="4" id="KW-0175">Coiled coil</keyword>
<dbReference type="CDD" id="cd19411">
    <property type="entry name" value="MCP2201-like_sensor"/>
    <property type="match status" value="1"/>
</dbReference>
<dbReference type="Gene3D" id="1.10.287.950">
    <property type="entry name" value="Methyl-accepting chemotaxis protein"/>
    <property type="match status" value="1"/>
</dbReference>
<dbReference type="FunFam" id="1.10.287.950:FF:000002">
    <property type="entry name" value="Methyl-accepting chemotaxis protein"/>
    <property type="match status" value="1"/>
</dbReference>
<evidence type="ECO:0000256" key="1">
    <source>
        <dbReference type="ARBA" id="ARBA00022481"/>
    </source>
</evidence>
<dbReference type="PANTHER" id="PTHR43531:SF14">
    <property type="entry name" value="METHYL-ACCEPTING CHEMOTAXIS PROTEIN I-RELATED"/>
    <property type="match status" value="1"/>
</dbReference>
<reference evidence="8 9" key="1">
    <citation type="submission" date="2018-09" db="EMBL/GenBank/DDBJ databases">
        <authorList>
            <person name="Zhu H."/>
        </authorList>
    </citation>
    <scope>NUCLEOTIDE SEQUENCE [LARGE SCALE GENOMIC DNA]</scope>
    <source>
        <strain evidence="8 9">K2R10-39</strain>
    </source>
</reference>
<keyword evidence="5" id="KW-0812">Transmembrane</keyword>
<dbReference type="InterPro" id="IPR004089">
    <property type="entry name" value="MCPsignal_dom"/>
</dbReference>
<evidence type="ECO:0000313" key="8">
    <source>
        <dbReference type="EMBL" id="RJF96600.1"/>
    </source>
</evidence>
<dbReference type="CDD" id="cd11386">
    <property type="entry name" value="MCP_signal"/>
    <property type="match status" value="1"/>
</dbReference>
<evidence type="ECO:0000259" key="7">
    <source>
        <dbReference type="PROSITE" id="PS50885"/>
    </source>
</evidence>
<dbReference type="Proteomes" id="UP000285190">
    <property type="component" value="Unassembled WGS sequence"/>
</dbReference>
<dbReference type="PRINTS" id="PR00260">
    <property type="entry name" value="CHEMTRNSDUCR"/>
</dbReference>
<name>A0A418WV94_9BURK</name>
<gene>
    <name evidence="8" type="ORF">D3870_19385</name>
</gene>
<dbReference type="PANTHER" id="PTHR43531">
    <property type="entry name" value="PROTEIN ICFG"/>
    <property type="match status" value="1"/>
</dbReference>
<dbReference type="PROSITE" id="PS51257">
    <property type="entry name" value="PROKAR_LIPOPROTEIN"/>
    <property type="match status" value="1"/>
</dbReference>
<dbReference type="CDD" id="cd06225">
    <property type="entry name" value="HAMP"/>
    <property type="match status" value="1"/>
</dbReference>
<proteinExistence type="inferred from homology"/>
<keyword evidence="5" id="KW-0472">Membrane</keyword>
<dbReference type="PROSITE" id="PS50885">
    <property type="entry name" value="HAMP"/>
    <property type="match status" value="1"/>
</dbReference>
<dbReference type="InterPro" id="IPR004090">
    <property type="entry name" value="Chemotax_Me-accpt_rcpt"/>
</dbReference>
<dbReference type="SUPFAM" id="SSF58104">
    <property type="entry name" value="Methyl-accepting chemotaxis protein (MCP) signaling domain"/>
    <property type="match status" value="1"/>
</dbReference>
<feature type="transmembrane region" description="Helical" evidence="5">
    <location>
        <begin position="191"/>
        <end position="211"/>
    </location>
</feature>
<dbReference type="GO" id="GO:0007165">
    <property type="term" value="P:signal transduction"/>
    <property type="evidence" value="ECO:0007669"/>
    <property type="project" value="UniProtKB-KW"/>
</dbReference>
<dbReference type="EMBL" id="QYUN01000003">
    <property type="protein sequence ID" value="RJF96600.1"/>
    <property type="molecule type" value="Genomic_DNA"/>
</dbReference>
<dbReference type="Pfam" id="PF00015">
    <property type="entry name" value="MCPsignal"/>
    <property type="match status" value="1"/>
</dbReference>
<evidence type="ECO:0000256" key="3">
    <source>
        <dbReference type="PROSITE-ProRule" id="PRU00284"/>
    </source>
</evidence>
<dbReference type="InterPro" id="IPR047347">
    <property type="entry name" value="YvaQ-like_sensor"/>
</dbReference>
<evidence type="ECO:0000256" key="5">
    <source>
        <dbReference type="SAM" id="Phobius"/>
    </source>
</evidence>
<feature type="coiled-coil region" evidence="4">
    <location>
        <begin position="470"/>
        <end position="497"/>
    </location>
</feature>
<feature type="domain" description="HAMP" evidence="7">
    <location>
        <begin position="213"/>
        <end position="265"/>
    </location>
</feature>
<dbReference type="PROSITE" id="PS50111">
    <property type="entry name" value="CHEMOTAXIS_TRANSDUC_2"/>
    <property type="match status" value="1"/>
</dbReference>
<evidence type="ECO:0000313" key="9">
    <source>
        <dbReference type="Proteomes" id="UP000285190"/>
    </source>
</evidence>
<protein>
    <submittedName>
        <fullName evidence="8">Methyl-accepting chemotaxis protein</fullName>
    </submittedName>
</protein>
<evidence type="ECO:0000256" key="4">
    <source>
        <dbReference type="SAM" id="Coils"/>
    </source>
</evidence>
<dbReference type="AlphaFoldDB" id="A0A418WV94"/>
<dbReference type="InterPro" id="IPR024478">
    <property type="entry name" value="HlyB_4HB_MCP"/>
</dbReference>
<dbReference type="InterPro" id="IPR003660">
    <property type="entry name" value="HAMP_dom"/>
</dbReference>
<dbReference type="InterPro" id="IPR051310">
    <property type="entry name" value="MCP_chemotaxis"/>
</dbReference>
<dbReference type="GO" id="GO:0005886">
    <property type="term" value="C:plasma membrane"/>
    <property type="evidence" value="ECO:0007669"/>
    <property type="project" value="TreeGrafter"/>
</dbReference>
<dbReference type="Pfam" id="PF12729">
    <property type="entry name" value="4HB_MCP_1"/>
    <property type="match status" value="1"/>
</dbReference>
<dbReference type="SMART" id="SM00304">
    <property type="entry name" value="HAMP"/>
    <property type="match status" value="1"/>
</dbReference>
<accession>A0A418WV94</accession>
<dbReference type="SMART" id="SM00283">
    <property type="entry name" value="MA"/>
    <property type="match status" value="1"/>
</dbReference>
<organism evidence="8 9">
    <name type="scientific">Noviherbaspirillum cavernae</name>
    <dbReference type="NCBI Taxonomy" id="2320862"/>
    <lineage>
        <taxon>Bacteria</taxon>
        <taxon>Pseudomonadati</taxon>
        <taxon>Pseudomonadota</taxon>
        <taxon>Betaproteobacteria</taxon>
        <taxon>Burkholderiales</taxon>
        <taxon>Oxalobacteraceae</taxon>
        <taxon>Noviherbaspirillum</taxon>
    </lineage>
</organism>
<dbReference type="RefSeq" id="WP_119742641.1">
    <property type="nucleotide sequence ID" value="NZ_QYUN01000003.1"/>
</dbReference>
<dbReference type="OrthoDB" id="9763018at2"/>
<comment type="similarity">
    <text evidence="2">Belongs to the methyl-accepting chemotaxis (MCP) protein family.</text>
</comment>
<keyword evidence="3" id="KW-0807">Transducer</keyword>
<dbReference type="GO" id="GO:0004888">
    <property type="term" value="F:transmembrane signaling receptor activity"/>
    <property type="evidence" value="ECO:0007669"/>
    <property type="project" value="InterPro"/>
</dbReference>
<keyword evidence="5" id="KW-1133">Transmembrane helix</keyword>
<evidence type="ECO:0000259" key="6">
    <source>
        <dbReference type="PROSITE" id="PS50111"/>
    </source>
</evidence>
<keyword evidence="1" id="KW-0488">Methylation</keyword>
<keyword evidence="9" id="KW-1185">Reference proteome</keyword>
<sequence length="578" mass="61841">MKWFYDLKIATKLLVSFIVVLLLTACLGIFSIIQLQRVNQTATDLADNWMPSIKAAGDIKYGLSRLRSATLQHIMSDDMASKDRYEKTIGEMLDKLQQDLQKYESLMSEPEEKKIYGEFIKLREAYTVQRKTAIDLSRAMNTAEAAALMRGDGLKLYSEMEAKIQQIVQFNEDSGVKASDLGDELYATSRIWIISLLVGSIALGFVLALWLSRMIANSLQEAVTVAQAVAAGDLTSRIEVKSKDETGQLLVALKNMNESLVTIVSEVRSGTDTIATASNQIASGNLDLSSRTEEQASSLEETASSMEELTSTVKQNADNARQANGLALSASEVASKGGAVVGQVVDTMASINASSKKIVDIIGVIDGIAFQTNILALNAAVEAARAGEQGRGFAVVASEVRSLAQRSASAAKEIKSLIDDSVNKVDTGAKLVDEAGATMQEIVDSVKRVTDIMGEISAASQEQTAGIEQINQAISQMDEVTQQNASLVEEAAAASEALQEQAGKLAQTVSVFKVDGHQARLSANAGRTVDLAKVKANVNRLTPKVTAKRSIGGVGINAPKPARIANAQAVSGDEWEQF</sequence>
<feature type="domain" description="Methyl-accepting transducer" evidence="6">
    <location>
        <begin position="270"/>
        <end position="499"/>
    </location>
</feature>
<dbReference type="Pfam" id="PF00672">
    <property type="entry name" value="HAMP"/>
    <property type="match status" value="1"/>
</dbReference>
<dbReference type="GO" id="GO:0006935">
    <property type="term" value="P:chemotaxis"/>
    <property type="evidence" value="ECO:0007669"/>
    <property type="project" value="InterPro"/>
</dbReference>
<evidence type="ECO:0000256" key="2">
    <source>
        <dbReference type="ARBA" id="ARBA00029447"/>
    </source>
</evidence>